<dbReference type="InterPro" id="IPR011625">
    <property type="entry name" value="A2M_N_BRD"/>
</dbReference>
<evidence type="ECO:0000259" key="4">
    <source>
        <dbReference type="SMART" id="SM01360"/>
    </source>
</evidence>
<dbReference type="Pfam" id="PF17973">
    <property type="entry name" value="bMG10"/>
    <property type="match status" value="1"/>
</dbReference>
<dbReference type="PROSITE" id="PS51257">
    <property type="entry name" value="PROKAR_LIPOPROTEIN"/>
    <property type="match status" value="1"/>
</dbReference>
<dbReference type="InterPro" id="IPR041462">
    <property type="entry name" value="Bact_A2M_MG6"/>
</dbReference>
<evidence type="ECO:0000256" key="1">
    <source>
        <dbReference type="ARBA" id="ARBA00010556"/>
    </source>
</evidence>
<dbReference type="SUPFAM" id="SSF48239">
    <property type="entry name" value="Terpenoid cyclases/Protein prenyltransferases"/>
    <property type="match status" value="1"/>
</dbReference>
<dbReference type="Proteomes" id="UP000509302">
    <property type="component" value="Chromosome"/>
</dbReference>
<dbReference type="SMART" id="SM01360">
    <property type="entry name" value="A2M"/>
    <property type="match status" value="1"/>
</dbReference>
<evidence type="ECO:0000256" key="2">
    <source>
        <dbReference type="ARBA" id="ARBA00022729"/>
    </source>
</evidence>
<protein>
    <recommendedName>
        <fullName evidence="7">Alpha-2-macroglobulin family protein</fullName>
    </recommendedName>
</protein>
<feature type="domain" description="Alpha-2-macroglobulin bait region" evidence="3">
    <location>
        <begin position="980"/>
        <end position="1122"/>
    </location>
</feature>
<accession>A0A7H9AQ11</accession>
<dbReference type="RefSeq" id="WP_179241814.1">
    <property type="nucleotide sequence ID" value="NZ_CP058595.1"/>
</dbReference>
<evidence type="ECO:0008006" key="7">
    <source>
        <dbReference type="Google" id="ProtNLM"/>
    </source>
</evidence>
<feature type="domain" description="Alpha-2-macroglobulin" evidence="4">
    <location>
        <begin position="1186"/>
        <end position="1276"/>
    </location>
</feature>
<dbReference type="SMART" id="SM01359">
    <property type="entry name" value="A2M_N_2"/>
    <property type="match status" value="1"/>
</dbReference>
<keyword evidence="6" id="KW-1185">Reference proteome</keyword>
<dbReference type="InterPro" id="IPR051802">
    <property type="entry name" value="YfhM-like"/>
</dbReference>
<sequence>MHTKSILRLSVFFLLLVGCKSKQENLADQLDNLNKYQEYVNQVSHGIISAQSNVRVVLNTPVETWNNGDELDNDLLVVSPKVKGKVVALDNRTIAFVPENGFDQDTQYQFTLLLEDIVKEIPDELETLSFSVKTLKQQFNVYTDALQSYSKEKQYLNGQIRSSDVLALERAKELISAKHKGKSIHIKFDNVVKKGTQFQFKIDSIQRYEEDSEIEITWDGGKFNIESKGKSTIKIPGKNNFTVLDATVTTGEDQLVLVNFSDPIKKGQNFKGLVVLEGDNNLKYAVEGNSLKVYPSLDIKGTVNLEVFRGIESEDGHKLKQKFTERIAFEQLKPQIRFLTNGTILPSSNNLKINFEAVNLKAVDVSVLKIYQNNILQFLQGNNLNGTYNLRSVARPIVTKKIILQNSLSNANGKWSAHALDLSSIITPERGAMYRVELNFRPSYSSYKCDATNFDPEPEATENFDEEQEDSSWDGIENYYDDYGYYDYNWNERENPCDKSYYYDKKIGTNVLATDLGVTVKRGVNKSYFVAVNDILNTDPIAGAKVTFYNFQQQPIGSVTTDADGTSIFDSPKLAYFAVAENNGQKNYVKLNDGNVLSVSKFNVSGVQLQKGIKGFIFAERGVWRPGDQIFLSFMLNDNANDLPANHPIKLELLDPYNKVLHREIKTNGLNNFYHFDIKTNENAPTGNWLAKVSVGGASFTKTIKIETIKPNRLKIKTEFNAEVLNGAKPIQGNMEVKWLHGAVAKNLKADITAKFNPTTTQFKTFPGYIFDDPTRSFSTEEQVVFNNKIDAEGKAGFSINPQLSGKAPGMLSAAFITKVYENGGDFSTDVFTKPYSPFDTYIGLNAPKGDKTRGMLLTDVKHKFEVVTVDENGKPKATKNLKVSVFKVNWRWWWDTSADNLSNYSSSQYREMVYETTMNTGTNGKGNFNFELKYPGWGRYLVRVEDPDGGHATGKAVYIDWPGWAGKSRKNDPSAATMLVFSTDKETYNVGEMATITFPSSKGGRALVTVENGSEVLESLWVDTVEGETKFDLPITELYTPNIYINIALLQPHASTKNDSPIRLYGVTGIGVENKETKLQPKITMPEVLRPEETITVKVGEQNKKAMTYSIAIVDEGLLDLTRFKTPNPWDAFYAKEALGVKTWDVYGDVVGAFGGRIDQVFAIGGDGELAGAKNKKANRFEPMVVHLGPFSLKDGETKTHKIQIPKYVGSVRTMVVAGNPKKEAYGMAEKTTPVRKPLMILASLPRKITPGERVTLPVTVFAMEKKVKNVTLKIKKDKSFTVEGNTTQTLNFSQPDEKMAYFQLNVADFKGIGKVTVEASGNGEKASFEIPIDVVNPNPMTSEVTEIVLEGNASETLNFETFGVAGSNTAQIEFSTLPPMNFNGRMQYLIRYPHGCVEQTTSGAFPQLYLSDIFDMGGNRKKQVQQNIDRAIKRLGGMQNANGGFSYWPGQNYANDWGTTFAGHFLLEAEKKGYVLPIGFTSSWVKYQQSMAKQWRSGSNNSDLAQAYRLYTLALAGNADVASMNRLRETKGISNEAKFRLAATYALIGQAGVAKQILSTAKLDFEAYKHDYYTYGSSDRNRAMALETYVLLKDKAKAQDLAKTIAKRLSDKQWMSTQSTAYSLLAMAKFAEMVGGKGIKANLIVNGKSVNVATAKTLASRKIDVKKGDNTINLKNTEGNTVYVSVVNSGILPVGEEKTIQKNLFAQIRFKGRNGSRIDPTKITQGTDFVAEVTLTNTTSNNLKDMALTEIFPSGWEIVNTRFTDFGNFAQNQVTYTDLRDDRANFYFDMKKNETKTFRILLNASYLGKYYLPGIQAEAMYDNDYMVRTNGQWVEVIQ</sequence>
<dbReference type="Pfam" id="PF00207">
    <property type="entry name" value="A2M"/>
    <property type="match status" value="1"/>
</dbReference>
<dbReference type="Pfam" id="PF07678">
    <property type="entry name" value="TED_complement"/>
    <property type="match status" value="1"/>
</dbReference>
<dbReference type="Pfam" id="PF07703">
    <property type="entry name" value="A2M_BRD"/>
    <property type="match status" value="1"/>
</dbReference>
<dbReference type="Pfam" id="PF17962">
    <property type="entry name" value="bMG6"/>
    <property type="match status" value="1"/>
</dbReference>
<dbReference type="EMBL" id="CP058595">
    <property type="protein sequence ID" value="QLG45526.1"/>
    <property type="molecule type" value="Genomic_DNA"/>
</dbReference>
<keyword evidence="2" id="KW-0732">Signal</keyword>
<dbReference type="Pfam" id="PF17972">
    <property type="entry name" value="bMG5"/>
    <property type="match status" value="1"/>
</dbReference>
<proteinExistence type="inferred from homology"/>
<evidence type="ECO:0000313" key="5">
    <source>
        <dbReference type="EMBL" id="QLG45526.1"/>
    </source>
</evidence>
<dbReference type="InterPro" id="IPR002890">
    <property type="entry name" value="MG2"/>
</dbReference>
<dbReference type="Gene3D" id="1.50.10.20">
    <property type="match status" value="1"/>
</dbReference>
<dbReference type="PANTHER" id="PTHR40094:SF1">
    <property type="entry name" value="UBIQUITIN DOMAIN-CONTAINING PROTEIN"/>
    <property type="match status" value="1"/>
</dbReference>
<dbReference type="GO" id="GO:0004866">
    <property type="term" value="F:endopeptidase inhibitor activity"/>
    <property type="evidence" value="ECO:0007669"/>
    <property type="project" value="InterPro"/>
</dbReference>
<dbReference type="InterPro" id="IPR008930">
    <property type="entry name" value="Terpenoid_cyclase/PrenylTrfase"/>
</dbReference>
<evidence type="ECO:0000313" key="6">
    <source>
        <dbReference type="Proteomes" id="UP000509302"/>
    </source>
</evidence>
<organism evidence="5 6">
    <name type="scientific">Costertonia aggregata</name>
    <dbReference type="NCBI Taxonomy" id="343403"/>
    <lineage>
        <taxon>Bacteria</taxon>
        <taxon>Pseudomonadati</taxon>
        <taxon>Bacteroidota</taxon>
        <taxon>Flavobacteriia</taxon>
        <taxon>Flavobacteriales</taxon>
        <taxon>Flavobacteriaceae</taxon>
        <taxon>Costertonia</taxon>
    </lineage>
</organism>
<dbReference type="SMART" id="SM01419">
    <property type="entry name" value="Thiol-ester_cl"/>
    <property type="match status" value="1"/>
</dbReference>
<name>A0A7H9AQ11_9FLAO</name>
<dbReference type="GO" id="GO:0005615">
    <property type="term" value="C:extracellular space"/>
    <property type="evidence" value="ECO:0007669"/>
    <property type="project" value="InterPro"/>
</dbReference>
<gene>
    <name evidence="5" type="ORF">HYG79_09265</name>
</gene>
<evidence type="ECO:0000259" key="3">
    <source>
        <dbReference type="SMART" id="SM01359"/>
    </source>
</evidence>
<dbReference type="InterPro" id="IPR021868">
    <property type="entry name" value="Alpha_2_Macroglob_MG3"/>
</dbReference>
<dbReference type="Pfam" id="PF11974">
    <property type="entry name" value="bMG3"/>
    <property type="match status" value="1"/>
</dbReference>
<dbReference type="Gene3D" id="2.60.40.1930">
    <property type="match status" value="1"/>
</dbReference>
<dbReference type="InterPro" id="IPR041203">
    <property type="entry name" value="Bact_A2M_MG5"/>
</dbReference>
<reference evidence="5 6" key="1">
    <citation type="journal article" date="2006" name="Int. J. Syst. Evol. Microbiol.">
        <title>Costertonia aggregata gen. nov., sp. nov., a mesophilic marine bacterium of the family Flavobacteriaceae, isolated from a mature biofilm.</title>
        <authorList>
            <person name="Kwon K.K."/>
            <person name="Lee Y.K."/>
            <person name="Lee H.K."/>
        </authorList>
    </citation>
    <scope>NUCLEOTIDE SEQUENCE [LARGE SCALE GENOMIC DNA]</scope>
    <source>
        <strain evidence="5 6">KCCM 42265</strain>
    </source>
</reference>
<dbReference type="KEGG" id="cagg:HYG79_09265"/>
<dbReference type="InterPro" id="IPR041246">
    <property type="entry name" value="Bact_MG10"/>
</dbReference>
<dbReference type="InterPro" id="IPR047565">
    <property type="entry name" value="Alpha-macroglob_thiol-ester_cl"/>
</dbReference>
<dbReference type="InterPro" id="IPR011626">
    <property type="entry name" value="Alpha-macroglobulin_TED"/>
</dbReference>
<comment type="similarity">
    <text evidence="1">Belongs to the protease inhibitor I39 (alpha-2-macroglobulin) family. Bacterial alpha-2-macroglobulin subfamily.</text>
</comment>
<dbReference type="Pfam" id="PF01835">
    <property type="entry name" value="MG2"/>
    <property type="match status" value="1"/>
</dbReference>
<dbReference type="CDD" id="cd02891">
    <property type="entry name" value="A2M_like"/>
    <property type="match status" value="1"/>
</dbReference>
<dbReference type="PANTHER" id="PTHR40094">
    <property type="entry name" value="ALPHA-2-MACROGLOBULIN HOMOLOG"/>
    <property type="match status" value="1"/>
</dbReference>
<dbReference type="InterPro" id="IPR001599">
    <property type="entry name" value="Macroglobln_a2"/>
</dbReference>